<keyword evidence="2" id="KW-0690">Ribosome biogenesis</keyword>
<evidence type="ECO:0000256" key="4">
    <source>
        <dbReference type="ARBA" id="ARBA00022884"/>
    </source>
</evidence>
<dbReference type="RefSeq" id="WP_011927881.1">
    <property type="nucleotide sequence ID" value="NC_009446.1"/>
</dbReference>
<evidence type="ECO:0000313" key="5">
    <source>
        <dbReference type="EMBL" id="ABQ13864.1"/>
    </source>
</evidence>
<dbReference type="HOGENOM" id="CLU_1459124_0_0_6"/>
<dbReference type="eggNOG" id="COG3028">
    <property type="taxonomic scope" value="Bacteria"/>
</dbReference>
<organism evidence="5 6">
    <name type="scientific">Dichelobacter nodosus (strain VCS1703A)</name>
    <dbReference type="NCBI Taxonomy" id="246195"/>
    <lineage>
        <taxon>Bacteria</taxon>
        <taxon>Pseudomonadati</taxon>
        <taxon>Pseudomonadota</taxon>
        <taxon>Gammaproteobacteria</taxon>
        <taxon>Cardiobacteriales</taxon>
        <taxon>Cardiobacteriaceae</taxon>
        <taxon>Dichelobacter</taxon>
    </lineage>
</organism>
<dbReference type="AlphaFoldDB" id="A5EWP8"/>
<keyword evidence="4" id="KW-0694">RNA-binding</keyword>
<evidence type="ECO:0008006" key="7">
    <source>
        <dbReference type="Google" id="ProtNLM"/>
    </source>
</evidence>
<name>A5EWP8_DICNV</name>
<keyword evidence="6" id="KW-1185">Reference proteome</keyword>
<gene>
    <name evidence="5" type="ordered locus">DNO_0130</name>
</gene>
<dbReference type="PANTHER" id="PTHR38101:SF1">
    <property type="entry name" value="UPF0307 PROTEIN YJGA"/>
    <property type="match status" value="1"/>
</dbReference>
<dbReference type="SUPFAM" id="SSF158710">
    <property type="entry name" value="PSPTO4464-like"/>
    <property type="match status" value="1"/>
</dbReference>
<evidence type="ECO:0000256" key="1">
    <source>
        <dbReference type="ARBA" id="ARBA00022490"/>
    </source>
</evidence>
<keyword evidence="1" id="KW-0963">Cytoplasm</keyword>
<evidence type="ECO:0000256" key="3">
    <source>
        <dbReference type="ARBA" id="ARBA00022730"/>
    </source>
</evidence>
<dbReference type="GO" id="GO:0042254">
    <property type="term" value="P:ribosome biogenesis"/>
    <property type="evidence" value="ECO:0007669"/>
    <property type="project" value="UniProtKB-KW"/>
</dbReference>
<dbReference type="GO" id="GO:0019843">
    <property type="term" value="F:rRNA binding"/>
    <property type="evidence" value="ECO:0007669"/>
    <property type="project" value="UniProtKB-KW"/>
</dbReference>
<dbReference type="GO" id="GO:0005829">
    <property type="term" value="C:cytosol"/>
    <property type="evidence" value="ECO:0007669"/>
    <property type="project" value="TreeGrafter"/>
</dbReference>
<proteinExistence type="predicted"/>
<dbReference type="OrthoDB" id="5293604at2"/>
<dbReference type="InterPro" id="IPR023153">
    <property type="entry name" value="DarP_sf"/>
</dbReference>
<dbReference type="KEGG" id="dno:DNO_0130"/>
<dbReference type="EMBL" id="CP000513">
    <property type="protein sequence ID" value="ABQ13864.1"/>
    <property type="molecule type" value="Genomic_DNA"/>
</dbReference>
<sequence length="185" mass="22217">MQKKEKEYDEFGRVIRENRSALKRERQEIKLFVMELLKLPAKQYALLPLSPVTQAAFIEGKRLSGNAFQRHLNYLVRLISEHDIEQIRYAHQTVNHPYLHHDQKNQRILREIDRLLADDPDIFPELIALYADFDIQYVRQLCRAEQKYRQAQAMLPEEERGHRIGKHQRRLQQYLHHLVLKKSAE</sequence>
<evidence type="ECO:0000313" key="6">
    <source>
        <dbReference type="Proteomes" id="UP000000248"/>
    </source>
</evidence>
<reference evidence="5 6" key="1">
    <citation type="journal article" date="2007" name="Nat. Biotechnol.">
        <title>Genome sequence and identification of candidate vaccine antigens from the animal pathogen Dichelobacter nodosus.</title>
        <authorList>
            <person name="Myers G.S."/>
            <person name="Parker D."/>
            <person name="Al-Hasani K."/>
            <person name="Kennan R.M."/>
            <person name="Seemann T."/>
            <person name="Ren Q."/>
            <person name="Badger J.H."/>
            <person name="Selengut J.D."/>
            <person name="Deboy R.T."/>
            <person name="Tettelin H."/>
            <person name="Boyce J.D."/>
            <person name="McCarl V.P."/>
            <person name="Han X."/>
            <person name="Nelson W.C."/>
            <person name="Madupu R."/>
            <person name="Mohamoud Y."/>
            <person name="Holley T."/>
            <person name="Fedorova N."/>
            <person name="Khouri H."/>
            <person name="Bottomley S.P."/>
            <person name="Whittington R.J."/>
            <person name="Adler B."/>
            <person name="Songer J.G."/>
            <person name="Rood J.I."/>
            <person name="Paulsen I.T."/>
        </authorList>
    </citation>
    <scope>NUCLEOTIDE SEQUENCE [LARGE SCALE GENOMIC DNA]</scope>
    <source>
        <strain evidence="5 6">VCS1703A</strain>
    </source>
</reference>
<dbReference type="Proteomes" id="UP000000248">
    <property type="component" value="Chromosome"/>
</dbReference>
<dbReference type="PANTHER" id="PTHR38101">
    <property type="entry name" value="UPF0307 PROTEIN YJGA"/>
    <property type="match status" value="1"/>
</dbReference>
<accession>A5EWP8</accession>
<dbReference type="STRING" id="246195.DNO_0130"/>
<evidence type="ECO:0000256" key="2">
    <source>
        <dbReference type="ARBA" id="ARBA00022517"/>
    </source>
</evidence>
<dbReference type="Gene3D" id="1.10.60.30">
    <property type="entry name" value="PSPTO4464-like domains"/>
    <property type="match status" value="2"/>
</dbReference>
<dbReference type="Pfam" id="PF04751">
    <property type="entry name" value="DarP"/>
    <property type="match status" value="1"/>
</dbReference>
<protein>
    <recommendedName>
        <fullName evidence="7">DUF615 domain-containing protein</fullName>
    </recommendedName>
</protein>
<keyword evidence="3" id="KW-0699">rRNA-binding</keyword>
<dbReference type="InterPro" id="IPR006839">
    <property type="entry name" value="DarP"/>
</dbReference>
<dbReference type="CDD" id="cd16331">
    <property type="entry name" value="YjgA-like"/>
    <property type="match status" value="1"/>
</dbReference>
<dbReference type="NCBIfam" id="NF003593">
    <property type="entry name" value="PRK05255.1-1"/>
    <property type="match status" value="1"/>
</dbReference>